<dbReference type="PANTHER" id="PTHR34988">
    <property type="entry name" value="PROTEIN, PUTATIVE-RELATED"/>
    <property type="match status" value="1"/>
</dbReference>
<comment type="caution">
    <text evidence="2">The sequence shown here is derived from an EMBL/GenBank/DDBJ whole genome shotgun (WGS) entry which is preliminary data.</text>
</comment>
<dbReference type="AlphaFoldDB" id="A0A6N6MZ85"/>
<gene>
    <name evidence="2" type="ORF">F8A88_14130</name>
</gene>
<dbReference type="OrthoDB" id="9798999at2"/>
<organism evidence="2 3">
    <name type="scientific">Pseudodesulfovibrio senegalensis</name>
    <dbReference type="NCBI Taxonomy" id="1721087"/>
    <lineage>
        <taxon>Bacteria</taxon>
        <taxon>Pseudomonadati</taxon>
        <taxon>Thermodesulfobacteriota</taxon>
        <taxon>Desulfovibrionia</taxon>
        <taxon>Desulfovibrionales</taxon>
        <taxon>Desulfovibrionaceae</taxon>
    </lineage>
</organism>
<dbReference type="InterPro" id="IPR005175">
    <property type="entry name" value="PPC_dom"/>
</dbReference>
<accession>A0A6N6MZ85</accession>
<reference evidence="2 3" key="1">
    <citation type="journal article" date="2017" name="Int. J. Syst. Evol. Microbiol.">
        <title>Desulfovibrio senegalensis sp. nov., a mesophilic sulfate reducer isolated from marine sediment.</title>
        <authorList>
            <person name="Thioye A."/>
            <person name="Gam Z.B.A."/>
            <person name="Mbengue M."/>
            <person name="Cayol J.L."/>
            <person name="Joseph-Bartoli M."/>
            <person name="Toure-Kane C."/>
            <person name="Labat M."/>
        </authorList>
    </citation>
    <scope>NUCLEOTIDE SEQUENCE [LARGE SCALE GENOMIC DNA]</scope>
    <source>
        <strain evidence="2 3">DSM 101509</strain>
    </source>
</reference>
<feature type="domain" description="PPC" evidence="1">
    <location>
        <begin position="6"/>
        <end position="147"/>
    </location>
</feature>
<dbReference type="Proteomes" id="UP000438699">
    <property type="component" value="Unassembled WGS sequence"/>
</dbReference>
<evidence type="ECO:0000259" key="1">
    <source>
        <dbReference type="PROSITE" id="PS51742"/>
    </source>
</evidence>
<dbReference type="SUPFAM" id="SSF117856">
    <property type="entry name" value="AF0104/ALDC/Ptd012-like"/>
    <property type="match status" value="1"/>
</dbReference>
<keyword evidence="2" id="KW-0238">DNA-binding</keyword>
<protein>
    <submittedName>
        <fullName evidence="2">DNA-binding protein</fullName>
    </submittedName>
</protein>
<dbReference type="GO" id="GO:0003677">
    <property type="term" value="F:DNA binding"/>
    <property type="evidence" value="ECO:0007669"/>
    <property type="project" value="UniProtKB-KW"/>
</dbReference>
<evidence type="ECO:0000313" key="3">
    <source>
        <dbReference type="Proteomes" id="UP000438699"/>
    </source>
</evidence>
<dbReference type="PANTHER" id="PTHR34988:SF1">
    <property type="entry name" value="DNA-BINDING PROTEIN"/>
    <property type="match status" value="1"/>
</dbReference>
<dbReference type="Pfam" id="PF03479">
    <property type="entry name" value="PCC"/>
    <property type="match status" value="1"/>
</dbReference>
<keyword evidence="3" id="KW-1185">Reference proteome</keyword>
<evidence type="ECO:0000313" key="2">
    <source>
        <dbReference type="EMBL" id="KAB1440380.1"/>
    </source>
</evidence>
<dbReference type="EMBL" id="WAIE01000007">
    <property type="protein sequence ID" value="KAB1440380.1"/>
    <property type="molecule type" value="Genomic_DNA"/>
</dbReference>
<sequence>MQYSEGRMGRIFTLRLEDGDRLPECVEDFASQQNIESAFCLLLGGIGSGSIVVGPEDPHGKTITPVLQKITGAHEAAAVGTLFRDEKGAPVLHMHATMGRGQKCRTGCIRPGVDTWLVGEFVIVEILDSGMMRATDPTSGFKLLTRRRS</sequence>
<dbReference type="CDD" id="cd11378">
    <property type="entry name" value="DUF296"/>
    <property type="match status" value="1"/>
</dbReference>
<dbReference type="PROSITE" id="PS51742">
    <property type="entry name" value="PPC"/>
    <property type="match status" value="1"/>
</dbReference>
<name>A0A6N6MZ85_9BACT</name>
<dbReference type="Gene3D" id="3.30.1330.80">
    <property type="entry name" value="Hypothetical protein, similar to alpha- acetolactate decarboxylase, domain 2"/>
    <property type="match status" value="1"/>
</dbReference>
<proteinExistence type="predicted"/>
<dbReference type="RefSeq" id="WP_151151821.1">
    <property type="nucleotide sequence ID" value="NZ_WAIE01000007.1"/>
</dbReference>